<dbReference type="EMBL" id="SWLB01000011">
    <property type="protein sequence ID" value="KAF3332852.1"/>
    <property type="molecule type" value="Genomic_DNA"/>
</dbReference>
<reference evidence="2" key="1">
    <citation type="submission" date="2020-01" db="EMBL/GenBank/DDBJ databases">
        <title>Genome sequence of Kobresia littledalei, the first chromosome-level genome in the family Cyperaceae.</title>
        <authorList>
            <person name="Qu G."/>
        </authorList>
    </citation>
    <scope>NUCLEOTIDE SEQUENCE</scope>
    <source>
        <strain evidence="2">C.B.Clarke</strain>
        <tissue evidence="2">Leaf</tissue>
    </source>
</reference>
<dbReference type="InterPro" id="IPR002925">
    <property type="entry name" value="Dienelactn_hydro"/>
</dbReference>
<dbReference type="SUPFAM" id="SSF53474">
    <property type="entry name" value="alpha/beta-Hydrolases"/>
    <property type="match status" value="1"/>
</dbReference>
<accession>A0A833R3Y0</accession>
<dbReference type="Pfam" id="PF01738">
    <property type="entry name" value="DLH"/>
    <property type="match status" value="1"/>
</dbReference>
<evidence type="ECO:0000313" key="3">
    <source>
        <dbReference type="Proteomes" id="UP000623129"/>
    </source>
</evidence>
<dbReference type="PANTHER" id="PTHR17630">
    <property type="entry name" value="DIENELACTONE HYDROLASE"/>
    <property type="match status" value="1"/>
</dbReference>
<protein>
    <submittedName>
        <fullName evidence="2">Endo-1,3-1,4-beta-D-glucanase-like protein</fullName>
    </submittedName>
</protein>
<name>A0A833R3Y0_9POAL</name>
<dbReference type="Gene3D" id="3.40.50.1820">
    <property type="entry name" value="alpha/beta hydrolase"/>
    <property type="match status" value="1"/>
</dbReference>
<dbReference type="PANTHER" id="PTHR17630:SF52">
    <property type="entry name" value="ENDO-1,3-1,4-BETA-D-GLUCANASE-LIKE PROTEIN"/>
    <property type="match status" value="1"/>
</dbReference>
<feature type="domain" description="Dienelactone hydrolase" evidence="1">
    <location>
        <begin position="108"/>
        <end position="316"/>
    </location>
</feature>
<dbReference type="GO" id="GO:0016787">
    <property type="term" value="F:hydrolase activity"/>
    <property type="evidence" value="ECO:0007669"/>
    <property type="project" value="InterPro"/>
</dbReference>
<organism evidence="2 3">
    <name type="scientific">Carex littledalei</name>
    <dbReference type="NCBI Taxonomy" id="544730"/>
    <lineage>
        <taxon>Eukaryota</taxon>
        <taxon>Viridiplantae</taxon>
        <taxon>Streptophyta</taxon>
        <taxon>Embryophyta</taxon>
        <taxon>Tracheophyta</taxon>
        <taxon>Spermatophyta</taxon>
        <taxon>Magnoliopsida</taxon>
        <taxon>Liliopsida</taxon>
        <taxon>Poales</taxon>
        <taxon>Cyperaceae</taxon>
        <taxon>Cyperoideae</taxon>
        <taxon>Cariceae</taxon>
        <taxon>Carex</taxon>
        <taxon>Carex subgen. Euthyceras</taxon>
    </lineage>
</organism>
<keyword evidence="3" id="KW-1185">Reference proteome</keyword>
<gene>
    <name evidence="2" type="ORF">FCM35_KLT02429</name>
</gene>
<comment type="caution">
    <text evidence="2">The sequence shown here is derived from an EMBL/GenBank/DDBJ whole genome shotgun (WGS) entry which is preliminary data.</text>
</comment>
<evidence type="ECO:0000259" key="1">
    <source>
        <dbReference type="Pfam" id="PF01738"/>
    </source>
</evidence>
<dbReference type="Proteomes" id="UP000623129">
    <property type="component" value="Unassembled WGS sequence"/>
</dbReference>
<dbReference type="InterPro" id="IPR029058">
    <property type="entry name" value="AB_hydrolase_fold"/>
</dbReference>
<evidence type="ECO:0000313" key="2">
    <source>
        <dbReference type="EMBL" id="KAF3332852.1"/>
    </source>
</evidence>
<dbReference type="AlphaFoldDB" id="A0A833R3Y0"/>
<proteinExistence type="predicted"/>
<dbReference type="OrthoDB" id="17560at2759"/>
<sequence>MSLLWDFKDNLGYTKATLSILQVVLRDAASWVHRFIGTFLWNYPAMKYPTSKINNKKMKNFWDRVSRSLASGQGQFRAPYQDKCCENPPTLDPVYGKGHVVDDLGGLKTYITGSPESKLAILLISDIFGYEAPNLRNLADKVAASGFYVVVPDFLHGDPATPEIMQTSRDEWLNKHKMEQGFEDAKPVIEALKKKGFSAIGAAGFCWGAKVVVMLAKYDYINAAVLLHPGPLTHDDIRDVKQPIAILGAEIDQYSPPEVVKEFAEILSLKPEVDSHVKIFPGVVHGWSVRYDANDKTAVEKAEEAQKEMLDWFVKYVK</sequence>